<feature type="region of interest" description="Disordered" evidence="1">
    <location>
        <begin position="342"/>
        <end position="362"/>
    </location>
</feature>
<dbReference type="InterPro" id="IPR047128">
    <property type="entry name" value="PhyH"/>
</dbReference>
<dbReference type="AlphaFoldDB" id="A0A158H2F0"/>
<dbReference type="PANTHER" id="PTHR21308:SF8">
    <property type="entry name" value="PHYTANOYL-COA DIOXYGENASE FAMILY PROTEIN (AFU_ORTHOLOGUE AFUA_2G09620)"/>
    <property type="match status" value="1"/>
</dbReference>
<evidence type="ECO:0000256" key="1">
    <source>
        <dbReference type="SAM" id="MobiDB-lite"/>
    </source>
</evidence>
<keyword evidence="2" id="KW-0560">Oxidoreductase</keyword>
<dbReference type="SUPFAM" id="SSF51197">
    <property type="entry name" value="Clavaminate synthase-like"/>
    <property type="match status" value="1"/>
</dbReference>
<accession>A0A158H2F0</accession>
<dbReference type="Gene3D" id="2.60.120.620">
    <property type="entry name" value="q2cbj1_9rhob like domain"/>
    <property type="match status" value="1"/>
</dbReference>
<dbReference type="Proteomes" id="UP000054717">
    <property type="component" value="Unassembled WGS sequence"/>
</dbReference>
<dbReference type="GO" id="GO:0001561">
    <property type="term" value="P:fatty acid alpha-oxidation"/>
    <property type="evidence" value="ECO:0007669"/>
    <property type="project" value="InterPro"/>
</dbReference>
<keyword evidence="2" id="KW-0223">Dioxygenase</keyword>
<dbReference type="EMBL" id="FCNZ02000006">
    <property type="protein sequence ID" value="SAL38466.1"/>
    <property type="molecule type" value="Genomic_DNA"/>
</dbReference>
<dbReference type="PANTHER" id="PTHR21308">
    <property type="entry name" value="PHYTANOYL-COA ALPHA-HYDROXYLASE"/>
    <property type="match status" value="1"/>
</dbReference>
<name>A0A158H2F0_9BURK</name>
<protein>
    <submittedName>
        <fullName evidence="2">Phytanoyl-CoA dioxygenase (PhyH)</fullName>
    </submittedName>
</protein>
<sequence>MNAREPQRNWYREQDCSLREFVSALEPRRDGDGLRFAAETVDHVPVYDCRELGAALDDASRRADLQAEWANVLHAGAGVLVFKRVYTDTAPVDAATAVFESIIREEREAGIAAADHFAKAGANDRIWNAQEKLCLRAPSVFASYFARPALVAMAEAWLGPHFQVTSQVNVVRPGGQAQQAHRDYHLGFQTAGEAERYPAHVHAMSPFLTLQGAVAHTDMPVESGPTKLLPFSQRYAEGYLAWRRQDFRDYFEAHYVQLPLEKGDAVFFSPALFHAAGENRTTSVHRMANLLQISSAYGRAMESLNRTKMCEVLYPVLLDRMRTQRITPEEADAVIASTAEGYPFPTNLDKDPPQGGLAPESQQGLFRRALTESWSADRFAAAVRDQSGRREA</sequence>
<gene>
    <name evidence="2" type="ORF">AWB66_01979</name>
</gene>
<evidence type="ECO:0000313" key="3">
    <source>
        <dbReference type="Proteomes" id="UP000054717"/>
    </source>
</evidence>
<dbReference type="InterPro" id="IPR008775">
    <property type="entry name" value="Phytyl_CoA_dOase-like"/>
</dbReference>
<organism evidence="2 3">
    <name type="scientific">Caballeronia telluris</name>
    <dbReference type="NCBI Taxonomy" id="326475"/>
    <lineage>
        <taxon>Bacteria</taxon>
        <taxon>Pseudomonadati</taxon>
        <taxon>Pseudomonadota</taxon>
        <taxon>Betaproteobacteria</taxon>
        <taxon>Burkholderiales</taxon>
        <taxon>Burkholderiaceae</taxon>
        <taxon>Caballeronia</taxon>
    </lineage>
</organism>
<reference evidence="2" key="1">
    <citation type="submission" date="2016-01" db="EMBL/GenBank/DDBJ databases">
        <authorList>
            <person name="Peeters Charlotte."/>
        </authorList>
    </citation>
    <scope>NUCLEOTIDE SEQUENCE</scope>
    <source>
        <strain evidence="2">LMG 22936</strain>
    </source>
</reference>
<dbReference type="RefSeq" id="WP_087630109.1">
    <property type="nucleotide sequence ID" value="NZ_FCNZ02000006.1"/>
</dbReference>
<proteinExistence type="predicted"/>
<comment type="caution">
    <text evidence="2">The sequence shown here is derived from an EMBL/GenBank/DDBJ whole genome shotgun (WGS) entry which is preliminary data.</text>
</comment>
<dbReference type="Pfam" id="PF05721">
    <property type="entry name" value="PhyH"/>
    <property type="match status" value="1"/>
</dbReference>
<dbReference type="STRING" id="326475.AWB66_01979"/>
<keyword evidence="3" id="KW-1185">Reference proteome</keyword>
<dbReference type="GO" id="GO:0048244">
    <property type="term" value="F:phytanoyl-CoA dioxygenase activity"/>
    <property type="evidence" value="ECO:0007669"/>
    <property type="project" value="InterPro"/>
</dbReference>
<evidence type="ECO:0000313" key="2">
    <source>
        <dbReference type="EMBL" id="SAL38466.1"/>
    </source>
</evidence>